<dbReference type="Proteomes" id="UP001596043">
    <property type="component" value="Unassembled WGS sequence"/>
</dbReference>
<dbReference type="RefSeq" id="WP_379980051.1">
    <property type="nucleotide sequence ID" value="NZ_JBHSFV010000009.1"/>
</dbReference>
<keyword evidence="2" id="KW-1185">Reference proteome</keyword>
<gene>
    <name evidence="1" type="ORF">ACFO3O_14505</name>
</gene>
<reference evidence="2" key="1">
    <citation type="journal article" date="2019" name="Int. J. Syst. Evol. Microbiol.">
        <title>The Global Catalogue of Microorganisms (GCM) 10K type strain sequencing project: providing services to taxonomists for standard genome sequencing and annotation.</title>
        <authorList>
            <consortium name="The Broad Institute Genomics Platform"/>
            <consortium name="The Broad Institute Genome Sequencing Center for Infectious Disease"/>
            <person name="Wu L."/>
            <person name="Ma J."/>
        </authorList>
    </citation>
    <scope>NUCLEOTIDE SEQUENCE [LARGE SCALE GENOMIC DNA]</scope>
    <source>
        <strain evidence="2">YJ-61-S</strain>
    </source>
</reference>
<organism evidence="1 2">
    <name type="scientific">Dokdonia ponticola</name>
    <dbReference type="NCBI Taxonomy" id="2041041"/>
    <lineage>
        <taxon>Bacteria</taxon>
        <taxon>Pseudomonadati</taxon>
        <taxon>Bacteroidota</taxon>
        <taxon>Flavobacteriia</taxon>
        <taxon>Flavobacteriales</taxon>
        <taxon>Flavobacteriaceae</taxon>
        <taxon>Dokdonia</taxon>
    </lineage>
</organism>
<name>A0ABV9HZ59_9FLAO</name>
<evidence type="ECO:0000313" key="1">
    <source>
        <dbReference type="EMBL" id="MFC4635128.1"/>
    </source>
</evidence>
<sequence>MINVNDLFLSKMLEEIGYAFQHGVSLKTPVTMSLPPKIIEQSVPSLPDSFLEFYTQSSKLEISWEIYNSQENIKQFVENTFIKEKYLSNNYDWGVIQEYLSGYINITKVEDILNPDFCKEQAYHYTLKNLNKNPKDFFPFDIHWSLTACLKKEKDIIIDNIWLVHTDGETLHDMKLTIEEYLRLAYKAKGFHYWQLIYVLKEETFYHELMKRFLPKIFPHVDLDLKEFNVQ</sequence>
<evidence type="ECO:0008006" key="3">
    <source>
        <dbReference type="Google" id="ProtNLM"/>
    </source>
</evidence>
<protein>
    <recommendedName>
        <fullName evidence="3">SMI1/KNR4 family protein</fullName>
    </recommendedName>
</protein>
<comment type="caution">
    <text evidence="1">The sequence shown here is derived from an EMBL/GenBank/DDBJ whole genome shotgun (WGS) entry which is preliminary data.</text>
</comment>
<proteinExistence type="predicted"/>
<evidence type="ECO:0000313" key="2">
    <source>
        <dbReference type="Proteomes" id="UP001596043"/>
    </source>
</evidence>
<dbReference type="EMBL" id="JBHSFV010000009">
    <property type="protein sequence ID" value="MFC4635128.1"/>
    <property type="molecule type" value="Genomic_DNA"/>
</dbReference>
<accession>A0ABV9HZ59</accession>